<dbReference type="Proteomes" id="UP001152799">
    <property type="component" value="Chromosome 8"/>
</dbReference>
<feature type="domain" description="Chitin-binding type-2" evidence="7">
    <location>
        <begin position="234"/>
        <end position="279"/>
    </location>
</feature>
<evidence type="ECO:0000256" key="4">
    <source>
        <dbReference type="ARBA" id="ARBA00023157"/>
    </source>
</evidence>
<proteinExistence type="predicted"/>
<organism evidence="8 9">
    <name type="scientific">Ceutorhynchus assimilis</name>
    <name type="common">cabbage seed weevil</name>
    <dbReference type="NCBI Taxonomy" id="467358"/>
    <lineage>
        <taxon>Eukaryota</taxon>
        <taxon>Metazoa</taxon>
        <taxon>Ecdysozoa</taxon>
        <taxon>Arthropoda</taxon>
        <taxon>Hexapoda</taxon>
        <taxon>Insecta</taxon>
        <taxon>Pterygota</taxon>
        <taxon>Neoptera</taxon>
        <taxon>Endopterygota</taxon>
        <taxon>Coleoptera</taxon>
        <taxon>Polyphaga</taxon>
        <taxon>Cucujiformia</taxon>
        <taxon>Curculionidae</taxon>
        <taxon>Ceutorhynchinae</taxon>
        <taxon>Ceutorhynchus</taxon>
    </lineage>
</organism>
<dbReference type="PANTHER" id="PTHR23301">
    <property type="entry name" value="CHITIN BINDING PERITROPHIN-A"/>
    <property type="match status" value="1"/>
</dbReference>
<dbReference type="SMART" id="SM00494">
    <property type="entry name" value="ChtBD2"/>
    <property type="match status" value="5"/>
</dbReference>
<evidence type="ECO:0000313" key="8">
    <source>
        <dbReference type="EMBL" id="CAG9772691.1"/>
    </source>
</evidence>
<dbReference type="InterPro" id="IPR051940">
    <property type="entry name" value="Chitin_bind-dev_reg"/>
</dbReference>
<dbReference type="InterPro" id="IPR036508">
    <property type="entry name" value="Chitin-bd_dom_sf"/>
</dbReference>
<accession>A0A9N9QRY7</accession>
<reference evidence="8" key="1">
    <citation type="submission" date="2022-01" db="EMBL/GenBank/DDBJ databases">
        <authorList>
            <person name="King R."/>
        </authorList>
    </citation>
    <scope>NUCLEOTIDE SEQUENCE</scope>
</reference>
<keyword evidence="1" id="KW-0147">Chitin-binding</keyword>
<evidence type="ECO:0000256" key="3">
    <source>
        <dbReference type="ARBA" id="ARBA00022737"/>
    </source>
</evidence>
<feature type="domain" description="Chitin-binding type-2" evidence="7">
    <location>
        <begin position="148"/>
        <end position="205"/>
    </location>
</feature>
<dbReference type="EMBL" id="OU892284">
    <property type="protein sequence ID" value="CAG9772691.1"/>
    <property type="molecule type" value="Genomic_DNA"/>
</dbReference>
<evidence type="ECO:0000256" key="1">
    <source>
        <dbReference type="ARBA" id="ARBA00022669"/>
    </source>
</evidence>
<dbReference type="Gene3D" id="2.170.140.10">
    <property type="entry name" value="Chitin binding domain"/>
    <property type="match status" value="4"/>
</dbReference>
<keyword evidence="4" id="KW-1015">Disulfide bond</keyword>
<dbReference type="InterPro" id="IPR002557">
    <property type="entry name" value="Chitin-bd_dom"/>
</dbReference>
<dbReference type="PANTHER" id="PTHR23301:SF0">
    <property type="entry name" value="CHITIN-BINDING TYPE-2 DOMAIN-CONTAINING PROTEIN-RELATED"/>
    <property type="match status" value="1"/>
</dbReference>
<gene>
    <name evidence="8" type="ORF">CEUTPL_LOCUS13097</name>
</gene>
<evidence type="ECO:0000313" key="9">
    <source>
        <dbReference type="Proteomes" id="UP001152799"/>
    </source>
</evidence>
<dbReference type="GO" id="GO:0008061">
    <property type="term" value="F:chitin binding"/>
    <property type="evidence" value="ECO:0007669"/>
    <property type="project" value="UniProtKB-KW"/>
</dbReference>
<keyword evidence="9" id="KW-1185">Reference proteome</keyword>
<dbReference type="OrthoDB" id="6020543at2759"/>
<evidence type="ECO:0000259" key="7">
    <source>
        <dbReference type="PROSITE" id="PS50940"/>
    </source>
</evidence>
<name>A0A9N9QRY7_9CUCU</name>
<keyword evidence="2 6" id="KW-0732">Signal</keyword>
<evidence type="ECO:0000256" key="6">
    <source>
        <dbReference type="SAM" id="SignalP"/>
    </source>
</evidence>
<dbReference type="AlphaFoldDB" id="A0A9N9QRY7"/>
<keyword evidence="5" id="KW-0325">Glycoprotein</keyword>
<feature type="domain" description="Chitin-binding type-2" evidence="7">
    <location>
        <begin position="401"/>
        <end position="456"/>
    </location>
</feature>
<feature type="chain" id="PRO_5040489427" description="Chitin-binding type-2 domain-containing protein" evidence="6">
    <location>
        <begin position="23"/>
        <end position="458"/>
    </location>
</feature>
<protein>
    <recommendedName>
        <fullName evidence="7">Chitin-binding type-2 domain-containing protein</fullName>
    </recommendedName>
</protein>
<feature type="signal peptide" evidence="6">
    <location>
        <begin position="1"/>
        <end position="22"/>
    </location>
</feature>
<dbReference type="SUPFAM" id="SSF57625">
    <property type="entry name" value="Invertebrate chitin-binding proteins"/>
    <property type="match status" value="5"/>
</dbReference>
<dbReference type="Pfam" id="PF01607">
    <property type="entry name" value="CBM_14"/>
    <property type="match status" value="5"/>
</dbReference>
<keyword evidence="3" id="KW-0677">Repeat</keyword>
<dbReference type="PROSITE" id="PS50940">
    <property type="entry name" value="CHIT_BIND_II"/>
    <property type="match status" value="4"/>
</dbReference>
<sequence>MSKIYFLVSTLVVLVLATCVLAQDVSQKTPNCPENCKPTLFFPDYNCSYFWICRNGVAEKHNCAPFEWDTSQNTCVPPSLSNCVDGKGWNSTDLICPVMTTPSTTTSTTKPTTTTKKTTTATKSTTITKSTSTTSAGTTIASNPPNCSSDCPYNIYLPHSNCSLFWQCANGIATLLECPCDLHYNPEANVCDWPWNFEHDVPCRDWTWDDLECVPPESTTYVSTLEPIDPPDCPEDCPHNIYVGDKTSCQYFYQCVNGRAYRKKCPEGLVFNSVSKTCNIGGCNEYGWTWEDLICPVYTTEKPCCETSTENPLAPLCQKGCRETIYLADYDCHYYWVCFDGIATKMACAADLHWDSKEKVCSYEKDAHCDKMGWSEDELICPTTISTSTNRPETTGTTPKPQKCEPGVVFYPNPKDCRTYWECSNGAAHLMPCPAGLEWSTEENRCDWPSVANCVQIE</sequence>
<dbReference type="GO" id="GO:0005576">
    <property type="term" value="C:extracellular region"/>
    <property type="evidence" value="ECO:0007669"/>
    <property type="project" value="InterPro"/>
</dbReference>
<evidence type="ECO:0000256" key="2">
    <source>
        <dbReference type="ARBA" id="ARBA00022729"/>
    </source>
</evidence>
<evidence type="ECO:0000256" key="5">
    <source>
        <dbReference type="ARBA" id="ARBA00023180"/>
    </source>
</evidence>
<feature type="domain" description="Chitin-binding type-2" evidence="7">
    <location>
        <begin position="318"/>
        <end position="371"/>
    </location>
</feature>